<keyword evidence="5 8" id="KW-0687">Ribonucleoprotein</keyword>
<dbReference type="Gene3D" id="3.30.230.10">
    <property type="match status" value="1"/>
</dbReference>
<organism evidence="12">
    <name type="scientific">Sulfolobus acidocaldarius N8</name>
    <dbReference type="NCBI Taxonomy" id="1028566"/>
    <lineage>
        <taxon>Archaea</taxon>
        <taxon>Thermoproteota</taxon>
        <taxon>Thermoprotei</taxon>
        <taxon>Sulfolobales</taxon>
        <taxon>Sulfolobaceae</taxon>
        <taxon>Sulfolobus</taxon>
    </lineage>
</organism>
<comment type="subunit">
    <text evidence="6 8">Part of the 30S ribosomal subunit. Contacts protein S4.</text>
</comment>
<evidence type="ECO:0000256" key="8">
    <source>
        <dbReference type="HAMAP-Rule" id="MF_01307"/>
    </source>
</evidence>
<feature type="domain" description="S5 DRBM" evidence="10">
    <location>
        <begin position="59"/>
        <end position="122"/>
    </location>
</feature>
<dbReference type="FunFam" id="3.30.230.10:FF:000004">
    <property type="entry name" value="40S ribosomal protein S2"/>
    <property type="match status" value="1"/>
</dbReference>
<comment type="function">
    <text evidence="8">With S4 and S12 plays an important role in translational accuracy.</text>
</comment>
<evidence type="ECO:0000256" key="6">
    <source>
        <dbReference type="ARBA" id="ARBA00025844"/>
    </source>
</evidence>
<evidence type="ECO:0000256" key="4">
    <source>
        <dbReference type="ARBA" id="ARBA00022980"/>
    </source>
</evidence>
<dbReference type="HAMAP" id="MF_01307_A">
    <property type="entry name" value="Ribosomal_uS5_A"/>
    <property type="match status" value="1"/>
</dbReference>
<dbReference type="InterPro" id="IPR005711">
    <property type="entry name" value="Ribosomal_uS5_euk/arc"/>
</dbReference>
<evidence type="ECO:0000256" key="2">
    <source>
        <dbReference type="ARBA" id="ARBA00022730"/>
    </source>
</evidence>
<comment type="similarity">
    <text evidence="1 8 9">Belongs to the universal ribosomal protein uS5 family.</text>
</comment>
<dbReference type="EMBL" id="CP002817">
    <property type="protein sequence ID" value="AGE70538.1"/>
    <property type="molecule type" value="Genomic_DNA"/>
</dbReference>
<dbReference type="Pfam" id="PF00333">
    <property type="entry name" value="Ribosomal_S5"/>
    <property type="match status" value="1"/>
</dbReference>
<dbReference type="PANTHER" id="PTHR13718:SF4">
    <property type="entry name" value="40S RIBOSOMAL PROTEIN S2"/>
    <property type="match status" value="1"/>
</dbReference>
<evidence type="ECO:0000256" key="3">
    <source>
        <dbReference type="ARBA" id="ARBA00022884"/>
    </source>
</evidence>
<dbReference type="InterPro" id="IPR000851">
    <property type="entry name" value="Ribosomal_uS5"/>
</dbReference>
<evidence type="ECO:0000313" key="12">
    <source>
        <dbReference type="Proteomes" id="UP000011281"/>
    </source>
</evidence>
<keyword evidence="2 8" id="KW-0699">rRNA-binding</keyword>
<dbReference type="PATRIC" id="fig|1028566.6.peg.554"/>
<dbReference type="HOGENOM" id="CLU_065898_0_1_2"/>
<proteinExistence type="inferred from homology"/>
<dbReference type="InterPro" id="IPR020568">
    <property type="entry name" value="Ribosomal_Su5_D2-typ_SF"/>
</dbReference>
<evidence type="ECO:0000256" key="5">
    <source>
        <dbReference type="ARBA" id="ARBA00023274"/>
    </source>
</evidence>
<keyword evidence="3 8" id="KW-0694">RNA-binding</keyword>
<dbReference type="GO" id="GO:0006412">
    <property type="term" value="P:translation"/>
    <property type="evidence" value="ECO:0007669"/>
    <property type="project" value="UniProtKB-UniRule"/>
</dbReference>
<dbReference type="NCBIfam" id="NF003125">
    <property type="entry name" value="PRK04044.1"/>
    <property type="match status" value="1"/>
</dbReference>
<dbReference type="AlphaFoldDB" id="M1I2P1"/>
<dbReference type="SUPFAM" id="SSF54768">
    <property type="entry name" value="dsRNA-binding domain-like"/>
    <property type="match status" value="1"/>
</dbReference>
<accession>M1I2P1</accession>
<evidence type="ECO:0000256" key="9">
    <source>
        <dbReference type="RuleBase" id="RU003823"/>
    </source>
</evidence>
<reference evidence="11 12" key="1">
    <citation type="journal article" date="2012" name="ISME J.">
        <title>Genomic evidence of rapid, global-scale gene flow in a Sulfolobus species.</title>
        <authorList>
            <person name="Mao D."/>
            <person name="Grogan D."/>
        </authorList>
    </citation>
    <scope>NUCLEOTIDE SEQUENCE [LARGE SCALE GENOMIC DNA]</scope>
    <source>
        <strain evidence="11 12">N8</strain>
    </source>
</reference>
<dbReference type="Pfam" id="PF03719">
    <property type="entry name" value="Ribosomal_S5_C"/>
    <property type="match status" value="1"/>
</dbReference>
<dbReference type="GO" id="GO:0022627">
    <property type="term" value="C:cytosolic small ribosomal subunit"/>
    <property type="evidence" value="ECO:0007669"/>
    <property type="project" value="TreeGrafter"/>
</dbReference>
<keyword evidence="4 8" id="KW-0689">Ribosomal protein</keyword>
<evidence type="ECO:0000259" key="10">
    <source>
        <dbReference type="PROSITE" id="PS50881"/>
    </source>
</evidence>
<protein>
    <recommendedName>
        <fullName evidence="7 8">Small ribosomal subunit protein uS5</fullName>
    </recommendedName>
</protein>
<dbReference type="NCBIfam" id="TIGR01020">
    <property type="entry name" value="uS5_euk_arch"/>
    <property type="match status" value="1"/>
</dbReference>
<dbReference type="PROSITE" id="PS50881">
    <property type="entry name" value="S5_DSRBD"/>
    <property type="match status" value="1"/>
</dbReference>
<dbReference type="PANTHER" id="PTHR13718">
    <property type="entry name" value="RIBOSOMAL S SUBUNIT"/>
    <property type="match status" value="1"/>
</dbReference>
<dbReference type="InterPro" id="IPR047866">
    <property type="entry name" value="Ribosomal_uS5_arc"/>
</dbReference>
<dbReference type="FunFam" id="3.30.160.20:FF:000002">
    <property type="entry name" value="40S ribosomal protein S2"/>
    <property type="match status" value="1"/>
</dbReference>
<dbReference type="InterPro" id="IPR005324">
    <property type="entry name" value="Ribosomal_uS5_C"/>
</dbReference>
<gene>
    <name evidence="11" type="primary">rps5p</name>
    <name evidence="8" type="synonym">rps5</name>
    <name evidence="11" type="ORF">SacN8_02800</name>
</gene>
<comment type="domain">
    <text evidence="8">The N-terminal domain interacts with the head of the 30S subunit; the C-terminal domain interacts with the body and contacts protein S4. The interaction surface between S4 and S5 is involved in control of translational fidelity.</text>
</comment>
<dbReference type="GO" id="GO:0019843">
    <property type="term" value="F:rRNA binding"/>
    <property type="evidence" value="ECO:0007669"/>
    <property type="project" value="UniProtKB-UniRule"/>
</dbReference>
<dbReference type="PROSITE" id="PS00585">
    <property type="entry name" value="RIBOSOMAL_S5"/>
    <property type="match status" value="1"/>
</dbReference>
<dbReference type="KEGG" id="sacn:SacN8_02800"/>
<dbReference type="Gene3D" id="3.30.160.20">
    <property type="match status" value="1"/>
</dbReference>
<dbReference type="SUPFAM" id="SSF54211">
    <property type="entry name" value="Ribosomal protein S5 domain 2-like"/>
    <property type="match status" value="1"/>
</dbReference>
<dbReference type="Proteomes" id="UP000011281">
    <property type="component" value="Chromosome"/>
</dbReference>
<dbReference type="InterPro" id="IPR014721">
    <property type="entry name" value="Ribsml_uS5_D2-typ_fold_subgr"/>
</dbReference>
<evidence type="ECO:0000313" key="11">
    <source>
        <dbReference type="EMBL" id="AGE70538.1"/>
    </source>
</evidence>
<sequence>MVVSEMSEEVPVIKLEDWKPRTKVGQLIKEGKINSMKELFERNLPIVEPEIVDVLLPKLRYDIVDIGIVQKQTDAGELSRYKVLIVMGNMDGYISYGTGKAKQLRVAIQKAIRDAKMRIIPVRRGCGSWECTCGESHSLPFIVSGKAGSVEVTLLPAPKGTGLVVGSVLKTFLSLAGLKDVWSRTKGSTYTHENFIKAAYIALYNTYRFVTPVDWGRMK</sequence>
<dbReference type="InterPro" id="IPR018192">
    <property type="entry name" value="Ribosomal_uS5_N_CS"/>
</dbReference>
<name>M1I2P1_9CREN</name>
<dbReference type="InterPro" id="IPR013810">
    <property type="entry name" value="Ribosomal_uS5_N"/>
</dbReference>
<evidence type="ECO:0000256" key="7">
    <source>
        <dbReference type="ARBA" id="ARBA00035255"/>
    </source>
</evidence>
<dbReference type="GO" id="GO:0003735">
    <property type="term" value="F:structural constituent of ribosome"/>
    <property type="evidence" value="ECO:0007669"/>
    <property type="project" value="UniProtKB-UniRule"/>
</dbReference>
<evidence type="ECO:0000256" key="1">
    <source>
        <dbReference type="ARBA" id="ARBA00008945"/>
    </source>
</evidence>